<dbReference type="Pfam" id="PF17207">
    <property type="entry name" value="MCM_OB"/>
    <property type="match status" value="1"/>
</dbReference>
<gene>
    <name evidence="2" type="ORF">DTER00134_LOCUS10743</name>
</gene>
<dbReference type="GO" id="GO:0005634">
    <property type="term" value="C:nucleus"/>
    <property type="evidence" value="ECO:0007669"/>
    <property type="project" value="UniProtKB-SubCell"/>
</dbReference>
<dbReference type="GO" id="GO:0000724">
    <property type="term" value="P:double-strand break repair via homologous recombination"/>
    <property type="evidence" value="ECO:0007669"/>
    <property type="project" value="TreeGrafter"/>
</dbReference>
<dbReference type="GO" id="GO:0017116">
    <property type="term" value="F:single-stranded DNA helicase activity"/>
    <property type="evidence" value="ECO:0007669"/>
    <property type="project" value="TreeGrafter"/>
</dbReference>
<dbReference type="SUPFAM" id="SSF50249">
    <property type="entry name" value="Nucleic acid-binding proteins"/>
    <property type="match status" value="1"/>
</dbReference>
<dbReference type="PANTHER" id="PTHR11630:SF48">
    <property type="entry name" value="DNA HELICASE MCM9"/>
    <property type="match status" value="1"/>
</dbReference>
<sequence length="261" mass="28508">MQDVSNQGDSCRQQVYRCLSSICRPALETLLHNPDAPDHLGVQLHFLELAEQDNQLAVAVLQTPRNVLAEMDCVLGILKEEMEEQDAQQQAIVLPGQRPPARFLHVRLHSLPFGPENNAIHPSIGAVGSLHINRLVVITGTVVRASSIKMLACQQMFECTRCGLQFPVKCKLEDGGKAILPDACPRGSRPCAGVKFRPVPNASSFTGFQEIKVQEKSQHMAMGALPAALTVVLQDELVELTQAGGGWMRSWLRQGVNGGDF</sequence>
<name>A0A7S3QWU2_DUNTE</name>
<dbReference type="GO" id="GO:0016787">
    <property type="term" value="F:hydrolase activity"/>
    <property type="evidence" value="ECO:0007669"/>
    <property type="project" value="UniProtKB-KW"/>
</dbReference>
<dbReference type="Gene3D" id="2.40.50.140">
    <property type="entry name" value="Nucleic acid-binding proteins"/>
    <property type="match status" value="1"/>
</dbReference>
<dbReference type="InterPro" id="IPR012340">
    <property type="entry name" value="NA-bd_OB-fold"/>
</dbReference>
<evidence type="ECO:0000259" key="1">
    <source>
        <dbReference type="Pfam" id="PF17207"/>
    </source>
</evidence>
<dbReference type="Gene3D" id="2.20.28.10">
    <property type="match status" value="1"/>
</dbReference>
<dbReference type="PANTHER" id="PTHR11630">
    <property type="entry name" value="DNA REPLICATION LICENSING FACTOR MCM FAMILY MEMBER"/>
    <property type="match status" value="1"/>
</dbReference>
<evidence type="ECO:0000313" key="2">
    <source>
        <dbReference type="EMBL" id="CAE0495670.1"/>
    </source>
</evidence>
<reference evidence="2" key="1">
    <citation type="submission" date="2021-01" db="EMBL/GenBank/DDBJ databases">
        <authorList>
            <person name="Corre E."/>
            <person name="Pelletier E."/>
            <person name="Niang G."/>
            <person name="Scheremetjew M."/>
            <person name="Finn R."/>
            <person name="Kale V."/>
            <person name="Holt S."/>
            <person name="Cochrane G."/>
            <person name="Meng A."/>
            <person name="Brown T."/>
            <person name="Cohen L."/>
        </authorList>
    </citation>
    <scope>NUCLEOTIDE SEQUENCE</scope>
    <source>
        <strain evidence="2">CCMP1320</strain>
    </source>
</reference>
<dbReference type="GO" id="GO:0042555">
    <property type="term" value="C:MCM complex"/>
    <property type="evidence" value="ECO:0007669"/>
    <property type="project" value="TreeGrafter"/>
</dbReference>
<accession>A0A7S3QWU2</accession>
<protein>
    <recommendedName>
        <fullName evidence="1">MCM OB domain-containing protein</fullName>
    </recommendedName>
</protein>
<feature type="domain" description="MCM OB" evidence="1">
    <location>
        <begin position="128"/>
        <end position="244"/>
    </location>
</feature>
<dbReference type="GO" id="GO:0003697">
    <property type="term" value="F:single-stranded DNA binding"/>
    <property type="evidence" value="ECO:0007669"/>
    <property type="project" value="TreeGrafter"/>
</dbReference>
<proteinExistence type="predicted"/>
<organism evidence="2">
    <name type="scientific">Dunaliella tertiolecta</name>
    <name type="common">Green alga</name>
    <dbReference type="NCBI Taxonomy" id="3047"/>
    <lineage>
        <taxon>Eukaryota</taxon>
        <taxon>Viridiplantae</taxon>
        <taxon>Chlorophyta</taxon>
        <taxon>core chlorophytes</taxon>
        <taxon>Chlorophyceae</taxon>
        <taxon>CS clade</taxon>
        <taxon>Chlamydomonadales</taxon>
        <taxon>Dunaliellaceae</taxon>
        <taxon>Dunaliella</taxon>
    </lineage>
</organism>
<dbReference type="InterPro" id="IPR031327">
    <property type="entry name" value="MCM"/>
</dbReference>
<dbReference type="GO" id="GO:0005524">
    <property type="term" value="F:ATP binding"/>
    <property type="evidence" value="ECO:0007669"/>
    <property type="project" value="InterPro"/>
</dbReference>
<dbReference type="AlphaFoldDB" id="A0A7S3QWU2"/>
<dbReference type="EMBL" id="HBIP01018205">
    <property type="protein sequence ID" value="CAE0495670.1"/>
    <property type="molecule type" value="Transcribed_RNA"/>
</dbReference>
<dbReference type="InterPro" id="IPR033762">
    <property type="entry name" value="MCM_OB"/>
</dbReference>